<evidence type="ECO:0000313" key="3">
    <source>
        <dbReference type="EMBL" id="KAJ3589596.1"/>
    </source>
</evidence>
<dbReference type="OrthoDB" id="78824at2759"/>
<accession>A0A9Q0DJR5</accession>
<dbReference type="EMBL" id="JANIIK010000115">
    <property type="protein sequence ID" value="KAJ3589596.1"/>
    <property type="molecule type" value="Genomic_DNA"/>
</dbReference>
<dbReference type="Proteomes" id="UP001148018">
    <property type="component" value="Unassembled WGS sequence"/>
</dbReference>
<organism evidence="3 4">
    <name type="scientific">Muraenolepis orangiensis</name>
    <name type="common">Patagonian moray cod</name>
    <dbReference type="NCBI Taxonomy" id="630683"/>
    <lineage>
        <taxon>Eukaryota</taxon>
        <taxon>Metazoa</taxon>
        <taxon>Chordata</taxon>
        <taxon>Craniata</taxon>
        <taxon>Vertebrata</taxon>
        <taxon>Euteleostomi</taxon>
        <taxon>Actinopterygii</taxon>
        <taxon>Neopterygii</taxon>
        <taxon>Teleostei</taxon>
        <taxon>Neoteleostei</taxon>
        <taxon>Acanthomorphata</taxon>
        <taxon>Zeiogadaria</taxon>
        <taxon>Gadariae</taxon>
        <taxon>Gadiformes</taxon>
        <taxon>Muraenolepidoidei</taxon>
        <taxon>Muraenolepididae</taxon>
        <taxon>Muraenolepis</taxon>
    </lineage>
</organism>
<feature type="domain" description="Disks large homologue 1 N-terminal PEST" evidence="2">
    <location>
        <begin position="27"/>
        <end position="134"/>
    </location>
</feature>
<gene>
    <name evidence="3" type="ORF">NHX12_010441</name>
</gene>
<dbReference type="SMART" id="SM01277">
    <property type="entry name" value="MAGUK_N_PEST"/>
    <property type="match status" value="1"/>
</dbReference>
<feature type="region of interest" description="Disordered" evidence="1">
    <location>
        <begin position="161"/>
        <end position="185"/>
    </location>
</feature>
<feature type="region of interest" description="Disordered" evidence="1">
    <location>
        <begin position="1"/>
        <end position="21"/>
    </location>
</feature>
<feature type="non-terminal residue" evidence="3">
    <location>
        <position position="1"/>
    </location>
</feature>
<protein>
    <recommendedName>
        <fullName evidence="2">Disks large homologue 1 N-terminal PEST domain-containing protein</fullName>
    </recommendedName>
</protein>
<dbReference type="Pfam" id="PF10608">
    <property type="entry name" value="MAGUK_N_PEST"/>
    <property type="match status" value="1"/>
</dbReference>
<proteinExistence type="predicted"/>
<sequence>NRPPAVQGSPPNGQPPPCMNPALMSAPWYHYQDEDSPGLDQGGFPRLTGEARAPELVHVSEKNLSEIENVHGYVSHSHISPLKPALVTRFDLAYPGTSLCWLVFCTASYGILSNRGSNREDGVPSVGDGHVRSVDPSVWELSAVSPPMTFLGGWHRWDSPGPARHGGSAPNLLSPPSDPRGPGGRFLEKCRSTEGLRGRSAPDTGGPGKRLLNLSLGSLRWPSMAAAAACRGKLNLSQKLLRRRWGGAGAPPQAGEVRTNGIMFTW</sequence>
<dbReference type="InterPro" id="IPR019590">
    <property type="entry name" value="DLG1_PEST_dom"/>
</dbReference>
<comment type="caution">
    <text evidence="3">The sequence shown here is derived from an EMBL/GenBank/DDBJ whole genome shotgun (WGS) entry which is preliminary data.</text>
</comment>
<name>A0A9Q0DJR5_9TELE</name>
<evidence type="ECO:0000256" key="1">
    <source>
        <dbReference type="SAM" id="MobiDB-lite"/>
    </source>
</evidence>
<evidence type="ECO:0000259" key="2">
    <source>
        <dbReference type="SMART" id="SM01277"/>
    </source>
</evidence>
<dbReference type="AlphaFoldDB" id="A0A9Q0DJR5"/>
<evidence type="ECO:0000313" key="4">
    <source>
        <dbReference type="Proteomes" id="UP001148018"/>
    </source>
</evidence>
<reference evidence="3" key="1">
    <citation type="submission" date="2022-07" db="EMBL/GenBank/DDBJ databases">
        <title>Chromosome-level genome of Muraenolepis orangiensis.</title>
        <authorList>
            <person name="Kim J."/>
        </authorList>
    </citation>
    <scope>NUCLEOTIDE SEQUENCE</scope>
    <source>
        <strain evidence="3">KU_S4_2022</strain>
        <tissue evidence="3">Muscle</tissue>
    </source>
</reference>
<keyword evidence="4" id="KW-1185">Reference proteome</keyword>